<evidence type="ECO:0000256" key="2">
    <source>
        <dbReference type="SAM" id="Phobius"/>
    </source>
</evidence>
<reference evidence="3" key="1">
    <citation type="journal article" date="2023" name="Mol. Phylogenet. Evol.">
        <title>Genome-scale phylogeny and comparative genomics of the fungal order Sordariales.</title>
        <authorList>
            <person name="Hensen N."/>
            <person name="Bonometti L."/>
            <person name="Westerberg I."/>
            <person name="Brannstrom I.O."/>
            <person name="Guillou S."/>
            <person name="Cros-Aarteil S."/>
            <person name="Calhoun S."/>
            <person name="Haridas S."/>
            <person name="Kuo A."/>
            <person name="Mondo S."/>
            <person name="Pangilinan J."/>
            <person name="Riley R."/>
            <person name="LaButti K."/>
            <person name="Andreopoulos B."/>
            <person name="Lipzen A."/>
            <person name="Chen C."/>
            <person name="Yan M."/>
            <person name="Daum C."/>
            <person name="Ng V."/>
            <person name="Clum A."/>
            <person name="Steindorff A."/>
            <person name="Ohm R.A."/>
            <person name="Martin F."/>
            <person name="Silar P."/>
            <person name="Natvig D.O."/>
            <person name="Lalanne C."/>
            <person name="Gautier V."/>
            <person name="Ament-Velasquez S.L."/>
            <person name="Kruys A."/>
            <person name="Hutchinson M.I."/>
            <person name="Powell A.J."/>
            <person name="Barry K."/>
            <person name="Miller A.N."/>
            <person name="Grigoriev I.V."/>
            <person name="Debuchy R."/>
            <person name="Gladieux P."/>
            <person name="Hiltunen Thoren M."/>
            <person name="Johannesson H."/>
        </authorList>
    </citation>
    <scope>NUCLEOTIDE SEQUENCE</scope>
    <source>
        <strain evidence="3">CBS 958.72</strain>
    </source>
</reference>
<reference evidence="3" key="2">
    <citation type="submission" date="2023-06" db="EMBL/GenBank/DDBJ databases">
        <authorList>
            <consortium name="Lawrence Berkeley National Laboratory"/>
            <person name="Haridas S."/>
            <person name="Hensen N."/>
            <person name="Bonometti L."/>
            <person name="Westerberg I."/>
            <person name="Brannstrom I.O."/>
            <person name="Guillou S."/>
            <person name="Cros-Aarteil S."/>
            <person name="Calhoun S."/>
            <person name="Kuo A."/>
            <person name="Mondo S."/>
            <person name="Pangilinan J."/>
            <person name="Riley R."/>
            <person name="Labutti K."/>
            <person name="Andreopoulos B."/>
            <person name="Lipzen A."/>
            <person name="Chen C."/>
            <person name="Yanf M."/>
            <person name="Daum C."/>
            <person name="Ng V."/>
            <person name="Clum A."/>
            <person name="Steindorff A."/>
            <person name="Ohm R."/>
            <person name="Martin F."/>
            <person name="Silar P."/>
            <person name="Natvig D."/>
            <person name="Lalanne C."/>
            <person name="Gautier V."/>
            <person name="Ament-Velasquez S.L."/>
            <person name="Kruys A."/>
            <person name="Hutchinson M.I."/>
            <person name="Powell A.J."/>
            <person name="Barry K."/>
            <person name="Miller A.N."/>
            <person name="Grigoriev I.V."/>
            <person name="Debuchy R."/>
            <person name="Gladieux P."/>
            <person name="Thoren M.H."/>
            <person name="Johannesson H."/>
        </authorList>
    </citation>
    <scope>NUCLEOTIDE SEQUENCE</scope>
    <source>
        <strain evidence="3">CBS 958.72</strain>
    </source>
</reference>
<protein>
    <submittedName>
        <fullName evidence="3">Uncharacterized protein</fullName>
    </submittedName>
</protein>
<keyword evidence="4" id="KW-1185">Reference proteome</keyword>
<gene>
    <name evidence="3" type="ORF">B0T24DRAFT_721036</name>
</gene>
<keyword evidence="2" id="KW-1133">Transmembrane helix</keyword>
<dbReference type="AlphaFoldDB" id="A0AAE0K5V4"/>
<evidence type="ECO:0000313" key="3">
    <source>
        <dbReference type="EMBL" id="KAK3370758.1"/>
    </source>
</evidence>
<name>A0AAE0K5V4_9PEZI</name>
<evidence type="ECO:0000256" key="1">
    <source>
        <dbReference type="SAM" id="MobiDB-lite"/>
    </source>
</evidence>
<dbReference type="Proteomes" id="UP001287356">
    <property type="component" value="Unassembled WGS sequence"/>
</dbReference>
<keyword evidence="2" id="KW-0812">Transmembrane</keyword>
<sequence>MARSSPRGPATSRSTRQRGPSRLEVGPQGPKPGGDEHSEEAGCLSNVASLSASIVVSLPKTGTTPGSGPISLLAIEVDGHSIEALSRLAVAHMSRARCTEHTAQWLLWHLNDDAARRSTLPLILHRTGTTVYGIQLSNVLEVVKLFFLVAIAVMGFVALGGRSRTPSPGNFGVFDGLGTVDVTDTL</sequence>
<organism evidence="3 4">
    <name type="scientific">Lasiosphaeria ovina</name>
    <dbReference type="NCBI Taxonomy" id="92902"/>
    <lineage>
        <taxon>Eukaryota</taxon>
        <taxon>Fungi</taxon>
        <taxon>Dikarya</taxon>
        <taxon>Ascomycota</taxon>
        <taxon>Pezizomycotina</taxon>
        <taxon>Sordariomycetes</taxon>
        <taxon>Sordariomycetidae</taxon>
        <taxon>Sordariales</taxon>
        <taxon>Lasiosphaeriaceae</taxon>
        <taxon>Lasiosphaeria</taxon>
    </lineage>
</organism>
<keyword evidence="2" id="KW-0472">Membrane</keyword>
<evidence type="ECO:0000313" key="4">
    <source>
        <dbReference type="Proteomes" id="UP001287356"/>
    </source>
</evidence>
<feature type="region of interest" description="Disordered" evidence="1">
    <location>
        <begin position="1"/>
        <end position="40"/>
    </location>
</feature>
<comment type="caution">
    <text evidence="3">The sequence shown here is derived from an EMBL/GenBank/DDBJ whole genome shotgun (WGS) entry which is preliminary data.</text>
</comment>
<accession>A0AAE0K5V4</accession>
<feature type="transmembrane region" description="Helical" evidence="2">
    <location>
        <begin position="142"/>
        <end position="161"/>
    </location>
</feature>
<proteinExistence type="predicted"/>
<dbReference type="EMBL" id="JAULSN010000005">
    <property type="protein sequence ID" value="KAK3370758.1"/>
    <property type="molecule type" value="Genomic_DNA"/>
</dbReference>